<dbReference type="Proteomes" id="UP000824120">
    <property type="component" value="Chromosome 2"/>
</dbReference>
<sequence length="76" mass="8778">MIEPMDHRKFDAAPALKECVRRLLYTSLSLLEARFQTKIMPAMFNNFKTMCTWESRYNLVIGTTFESKASTRIGLG</sequence>
<evidence type="ECO:0000313" key="2">
    <source>
        <dbReference type="Proteomes" id="UP000824120"/>
    </source>
</evidence>
<protein>
    <submittedName>
        <fullName evidence="1">Uncharacterized protein</fullName>
    </submittedName>
</protein>
<gene>
    <name evidence="1" type="ORF">H5410_010606</name>
</gene>
<accession>A0A9J6AM17</accession>
<reference evidence="1 2" key="1">
    <citation type="submission" date="2020-09" db="EMBL/GenBank/DDBJ databases">
        <title>De no assembly of potato wild relative species, Solanum commersonii.</title>
        <authorList>
            <person name="Cho K."/>
        </authorList>
    </citation>
    <scope>NUCLEOTIDE SEQUENCE [LARGE SCALE GENOMIC DNA]</scope>
    <source>
        <strain evidence="1">LZ3.2</strain>
        <tissue evidence="1">Leaf</tissue>
    </source>
</reference>
<dbReference type="EMBL" id="JACXVP010000002">
    <property type="protein sequence ID" value="KAG5625388.1"/>
    <property type="molecule type" value="Genomic_DNA"/>
</dbReference>
<keyword evidence="2" id="KW-1185">Reference proteome</keyword>
<evidence type="ECO:0000313" key="1">
    <source>
        <dbReference type="EMBL" id="KAG5625388.1"/>
    </source>
</evidence>
<organism evidence="1 2">
    <name type="scientific">Solanum commersonii</name>
    <name type="common">Commerson's wild potato</name>
    <name type="synonym">Commerson's nightshade</name>
    <dbReference type="NCBI Taxonomy" id="4109"/>
    <lineage>
        <taxon>Eukaryota</taxon>
        <taxon>Viridiplantae</taxon>
        <taxon>Streptophyta</taxon>
        <taxon>Embryophyta</taxon>
        <taxon>Tracheophyta</taxon>
        <taxon>Spermatophyta</taxon>
        <taxon>Magnoliopsida</taxon>
        <taxon>eudicotyledons</taxon>
        <taxon>Gunneridae</taxon>
        <taxon>Pentapetalae</taxon>
        <taxon>asterids</taxon>
        <taxon>lamiids</taxon>
        <taxon>Solanales</taxon>
        <taxon>Solanaceae</taxon>
        <taxon>Solanoideae</taxon>
        <taxon>Solaneae</taxon>
        <taxon>Solanum</taxon>
    </lineage>
</organism>
<name>A0A9J6AM17_SOLCO</name>
<dbReference type="OrthoDB" id="1252236at2759"/>
<dbReference type="AlphaFoldDB" id="A0A9J6AM17"/>
<comment type="caution">
    <text evidence="1">The sequence shown here is derived from an EMBL/GenBank/DDBJ whole genome shotgun (WGS) entry which is preliminary data.</text>
</comment>
<proteinExistence type="predicted"/>